<proteinExistence type="predicted"/>
<evidence type="ECO:0000259" key="2">
    <source>
        <dbReference type="Pfam" id="PF01167"/>
    </source>
</evidence>
<feature type="region of interest" description="Disordered" evidence="1">
    <location>
        <begin position="1"/>
        <end position="25"/>
    </location>
</feature>
<accession>A0A8S1SKC0</accession>
<dbReference type="PANTHER" id="PTHR16517">
    <property type="entry name" value="TUBBY-RELATED"/>
    <property type="match status" value="1"/>
</dbReference>
<organism evidence="3 4">
    <name type="scientific">Paramecium octaurelia</name>
    <dbReference type="NCBI Taxonomy" id="43137"/>
    <lineage>
        <taxon>Eukaryota</taxon>
        <taxon>Sar</taxon>
        <taxon>Alveolata</taxon>
        <taxon>Ciliophora</taxon>
        <taxon>Intramacronucleata</taxon>
        <taxon>Oligohymenophorea</taxon>
        <taxon>Peniculida</taxon>
        <taxon>Parameciidae</taxon>
        <taxon>Paramecium</taxon>
    </lineage>
</organism>
<evidence type="ECO:0000313" key="4">
    <source>
        <dbReference type="Proteomes" id="UP000683925"/>
    </source>
</evidence>
<dbReference type="PANTHER" id="PTHR16517:SF7">
    <property type="entry name" value="PROTEIN KING TUBBY"/>
    <property type="match status" value="1"/>
</dbReference>
<keyword evidence="4" id="KW-1185">Reference proteome</keyword>
<evidence type="ECO:0000313" key="3">
    <source>
        <dbReference type="EMBL" id="CAD8141005.1"/>
    </source>
</evidence>
<gene>
    <name evidence="3" type="ORF">POCTA_138.1.T0120194</name>
</gene>
<protein>
    <recommendedName>
        <fullName evidence="2">Tubby C-terminal domain-containing protein</fullName>
    </recommendedName>
</protein>
<reference evidence="3" key="1">
    <citation type="submission" date="2021-01" db="EMBL/GenBank/DDBJ databases">
        <authorList>
            <consortium name="Genoscope - CEA"/>
            <person name="William W."/>
        </authorList>
    </citation>
    <scope>NUCLEOTIDE SEQUENCE</scope>
</reference>
<evidence type="ECO:0000256" key="1">
    <source>
        <dbReference type="SAM" id="MobiDB-lite"/>
    </source>
</evidence>
<sequence>MQSKYGQNDDEILFQNDDDDNGELINFDQFDEDEQDVITPVDKGKQQIQQTFGDQLQVMKDKEDEEQVIEDIVQFKQNEEQDNVANFGSMHRDEDFQSWKDENKQNDQNEQVQQTNQIDAMTERQEQQAQIIYQPGMIIDMKEFLQKPIDQQHLIQLTLVKDKSGTNKFHPKFLLYLSDQQKVFLCSAKRQAFSQQIHYVLSILQDKFDRKHKSCLGKIKGQGGIFKLFDTGDNPKDAKFLDKVRKELCLINFQNSKQTGQLRQSVIIPKIKDGQAYEFKPLNDADGLLKAYYSLQYKDQIMHFMNKNPIYNKEKKKYQLQFNDRVTMPSVKNCIIYDISCTDKNKFVLQFGKCAKKTYSVDICHPLSIIQGFAICISQFEGKH</sequence>
<dbReference type="Proteomes" id="UP000683925">
    <property type="component" value="Unassembled WGS sequence"/>
</dbReference>
<dbReference type="Pfam" id="PF01167">
    <property type="entry name" value="Tub"/>
    <property type="match status" value="1"/>
</dbReference>
<dbReference type="InterPro" id="IPR000007">
    <property type="entry name" value="Tubby_C"/>
</dbReference>
<dbReference type="AlphaFoldDB" id="A0A8S1SKC0"/>
<name>A0A8S1SKC0_PAROT</name>
<dbReference type="OMA" id="AWPGRKN"/>
<feature type="domain" description="Tubby C-terminal" evidence="2">
    <location>
        <begin position="145"/>
        <end position="381"/>
    </location>
</feature>
<feature type="compositionally biased region" description="Acidic residues" evidence="1">
    <location>
        <begin position="8"/>
        <end position="22"/>
    </location>
</feature>
<dbReference type="EMBL" id="CAJJDP010000011">
    <property type="protein sequence ID" value="CAD8141005.1"/>
    <property type="molecule type" value="Genomic_DNA"/>
</dbReference>
<dbReference type="OrthoDB" id="8775810at2759"/>
<comment type="caution">
    <text evidence="3">The sequence shown here is derived from an EMBL/GenBank/DDBJ whole genome shotgun (WGS) entry which is preliminary data.</text>
</comment>